<sequence>MANNGGAVRTRNLVLCLDGTSNQFADKNTNVIKLFSVLDISPGYQREGQMAYYDSGVGTYLPVGASSTWSHARQEWGKNLDLAVAWNFDDHVKNAYKWLMDYYQPDDKIYLFGFSRGAYAVRVLAGMVERIGLLPAGLHCQIPLAYDVYQGASNRMAAKYRGIFGISREVNIHFIGVWCVLFHDGRFRFPLTVLLPRNRDTVSSLGGLSAPDLPFASAVSMVTYFRQALALDERRVKFQPEFRRDDPGVPPDEDDVDVDCLDDDLDDDLDDGLDPNIPRNKEVWFLGVHTSVGGGHDQDNGPSLSNIPFRWMLNEAVQCGLRTGPISILQSYAFMEIPTVQAYVQGILSANIRAHLNPLLPGNAVRNRALMGRIRREFTENRRRNVIRFAAQFDTSLSNVHADAAAGLPTTTCLLQPKHESLPGPAYFTMDYFPLGIQRRWYALDAAGNYVEHRDRWPHRGDGRYIQHGQKIHLSVLKRALYDQAVTAGRQPFPPVATYAPYPTITAHLAPSPGMPPTWQGLLQFANVPLALWEVV</sequence>
<accession>A0ACC2UX13</accession>
<proteinExistence type="predicted"/>
<gene>
    <name evidence="1" type="ORF">QFC20_007666</name>
</gene>
<dbReference type="Proteomes" id="UP001230649">
    <property type="component" value="Unassembled WGS sequence"/>
</dbReference>
<keyword evidence="2" id="KW-1185">Reference proteome</keyword>
<comment type="caution">
    <text evidence="1">The sequence shown here is derived from an EMBL/GenBank/DDBJ whole genome shotgun (WGS) entry which is preliminary data.</text>
</comment>
<protein>
    <submittedName>
        <fullName evidence="1">Uncharacterized protein</fullName>
    </submittedName>
</protein>
<organism evidence="1 2">
    <name type="scientific">Naganishia adeliensis</name>
    <dbReference type="NCBI Taxonomy" id="92952"/>
    <lineage>
        <taxon>Eukaryota</taxon>
        <taxon>Fungi</taxon>
        <taxon>Dikarya</taxon>
        <taxon>Basidiomycota</taxon>
        <taxon>Agaricomycotina</taxon>
        <taxon>Tremellomycetes</taxon>
        <taxon>Filobasidiales</taxon>
        <taxon>Filobasidiaceae</taxon>
        <taxon>Naganishia</taxon>
    </lineage>
</organism>
<evidence type="ECO:0000313" key="2">
    <source>
        <dbReference type="Proteomes" id="UP001230649"/>
    </source>
</evidence>
<name>A0ACC2UX13_9TREE</name>
<evidence type="ECO:0000313" key="1">
    <source>
        <dbReference type="EMBL" id="KAJ9091317.1"/>
    </source>
</evidence>
<reference evidence="1" key="1">
    <citation type="submission" date="2023-04" db="EMBL/GenBank/DDBJ databases">
        <title>Draft Genome sequencing of Naganishia species isolated from polar environments using Oxford Nanopore Technology.</title>
        <authorList>
            <person name="Leo P."/>
            <person name="Venkateswaran K."/>
        </authorList>
    </citation>
    <scope>NUCLEOTIDE SEQUENCE</scope>
    <source>
        <strain evidence="1">MNA-CCFEE 5262</strain>
    </source>
</reference>
<dbReference type="EMBL" id="JASBWS010000204">
    <property type="protein sequence ID" value="KAJ9091317.1"/>
    <property type="molecule type" value="Genomic_DNA"/>
</dbReference>